<dbReference type="SMART" id="SM00354">
    <property type="entry name" value="HTH_LACI"/>
    <property type="match status" value="1"/>
</dbReference>
<dbReference type="SUPFAM" id="SSF53822">
    <property type="entry name" value="Periplasmic binding protein-like I"/>
    <property type="match status" value="1"/>
</dbReference>
<dbReference type="Gene3D" id="3.40.50.2300">
    <property type="match status" value="2"/>
</dbReference>
<dbReference type="Pfam" id="PF00356">
    <property type="entry name" value="LacI"/>
    <property type="match status" value="1"/>
</dbReference>
<dbReference type="PROSITE" id="PS50932">
    <property type="entry name" value="HTH_LACI_2"/>
    <property type="match status" value="1"/>
</dbReference>
<evidence type="ECO:0000256" key="3">
    <source>
        <dbReference type="ARBA" id="ARBA00023163"/>
    </source>
</evidence>
<dbReference type="InterPro" id="IPR046335">
    <property type="entry name" value="LacI/GalR-like_sensor"/>
</dbReference>
<dbReference type="CDD" id="cd01392">
    <property type="entry name" value="HTH_LacI"/>
    <property type="match status" value="1"/>
</dbReference>
<comment type="caution">
    <text evidence="5">The sequence shown here is derived from an EMBL/GenBank/DDBJ whole genome shotgun (WGS) entry which is preliminary data.</text>
</comment>
<dbReference type="InterPro" id="IPR010982">
    <property type="entry name" value="Lambda_DNA-bd_dom_sf"/>
</dbReference>
<dbReference type="RefSeq" id="WP_231007877.1">
    <property type="nucleotide sequence ID" value="NZ_JAJNEC010000007.1"/>
</dbReference>
<protein>
    <submittedName>
        <fullName evidence="5">LacI family transcriptional regulator</fullName>
    </submittedName>
</protein>
<organism evidence="5 6">
    <name type="scientific">Niabella pedocola</name>
    <dbReference type="NCBI Taxonomy" id="1752077"/>
    <lineage>
        <taxon>Bacteria</taxon>
        <taxon>Pseudomonadati</taxon>
        <taxon>Bacteroidota</taxon>
        <taxon>Chitinophagia</taxon>
        <taxon>Chitinophagales</taxon>
        <taxon>Chitinophagaceae</taxon>
        <taxon>Niabella</taxon>
    </lineage>
</organism>
<proteinExistence type="predicted"/>
<keyword evidence="1" id="KW-0805">Transcription regulation</keyword>
<dbReference type="Proteomes" id="UP001199816">
    <property type="component" value="Unassembled WGS sequence"/>
</dbReference>
<dbReference type="InterPro" id="IPR000843">
    <property type="entry name" value="HTH_LacI"/>
</dbReference>
<accession>A0ABS8PWD1</accession>
<dbReference type="EMBL" id="JAJNEC010000007">
    <property type="protein sequence ID" value="MCD2425392.1"/>
    <property type="molecule type" value="Genomic_DNA"/>
</dbReference>
<reference evidence="5 6" key="1">
    <citation type="submission" date="2021-11" db="EMBL/GenBank/DDBJ databases">
        <title>Genomic of Niabella pedocola.</title>
        <authorList>
            <person name="Wu T."/>
        </authorList>
    </citation>
    <scope>NUCLEOTIDE SEQUENCE [LARGE SCALE GENOMIC DNA]</scope>
    <source>
        <strain evidence="5 6">JCM 31011</strain>
    </source>
</reference>
<gene>
    <name evidence="5" type="ORF">LQ567_21590</name>
</gene>
<keyword evidence="3" id="KW-0804">Transcription</keyword>
<evidence type="ECO:0000256" key="2">
    <source>
        <dbReference type="ARBA" id="ARBA00023125"/>
    </source>
</evidence>
<keyword evidence="6" id="KW-1185">Reference proteome</keyword>
<keyword evidence="2" id="KW-0238">DNA-binding</keyword>
<feature type="domain" description="HTH lacI-type" evidence="4">
    <location>
        <begin position="4"/>
        <end position="61"/>
    </location>
</feature>
<evidence type="ECO:0000313" key="5">
    <source>
        <dbReference type="EMBL" id="MCD2425392.1"/>
    </source>
</evidence>
<dbReference type="InterPro" id="IPR028082">
    <property type="entry name" value="Peripla_BP_I"/>
</dbReference>
<evidence type="ECO:0000313" key="6">
    <source>
        <dbReference type="Proteomes" id="UP001199816"/>
    </source>
</evidence>
<evidence type="ECO:0000256" key="1">
    <source>
        <dbReference type="ARBA" id="ARBA00023015"/>
    </source>
</evidence>
<dbReference type="SUPFAM" id="SSF47413">
    <property type="entry name" value="lambda repressor-like DNA-binding domains"/>
    <property type="match status" value="1"/>
</dbReference>
<dbReference type="PANTHER" id="PTHR30146">
    <property type="entry name" value="LACI-RELATED TRANSCRIPTIONAL REPRESSOR"/>
    <property type="match status" value="1"/>
</dbReference>
<name>A0ABS8PWD1_9BACT</name>
<dbReference type="Gene3D" id="1.10.260.40">
    <property type="entry name" value="lambda repressor-like DNA-binding domains"/>
    <property type="match status" value="1"/>
</dbReference>
<dbReference type="PANTHER" id="PTHR30146:SF154">
    <property type="entry name" value="TRANSCRIPTION REGULATOR, MEMBER OF GALR FAMILY"/>
    <property type="match status" value="1"/>
</dbReference>
<dbReference type="Pfam" id="PF13377">
    <property type="entry name" value="Peripla_BP_3"/>
    <property type="match status" value="1"/>
</dbReference>
<sequence>MKHLSIKDIARLAGVAPSTVSFVVNGKHQEMRISEEMVKHIQAIIKKTGYIPNRAAASLRTGRTHVIGLIVEDIANAFFASLAKSVESVAAKVGYRVVYGSTENDDGKGNDLIQLLAKQVDGFLITPSTGMKAGVQALKKTRKPLVLIDRYFPDEEIPFALVDNYGGVSQATEYLIEKNKKNIAFVNVALDQVQMNERERAFVDVMSRRGLFHKKLLLRLPYYQDKTQYEPRIRSFLQKQPGIDAIIFATNYLGMFGIKALKDLDIAIPGKVAVLSFDDTDLFRFSSPAISVISQPVQEIAAQAMRLLLDQMNAGPKKKAADEGVLVPPQLILRNSV</sequence>
<evidence type="ECO:0000259" key="4">
    <source>
        <dbReference type="PROSITE" id="PS50932"/>
    </source>
</evidence>